<dbReference type="Pfam" id="PF00535">
    <property type="entry name" value="Glycos_transf_2"/>
    <property type="match status" value="1"/>
</dbReference>
<dbReference type="GO" id="GO:0016740">
    <property type="term" value="F:transferase activity"/>
    <property type="evidence" value="ECO:0007669"/>
    <property type="project" value="UniProtKB-KW"/>
</dbReference>
<protein>
    <submittedName>
        <fullName evidence="4">Chondroitin synthase</fullName>
    </submittedName>
</protein>
<feature type="domain" description="Glycosyltransferase 2-like" evidence="2">
    <location>
        <begin position="8"/>
        <end position="129"/>
    </location>
</feature>
<reference evidence="4 5" key="1">
    <citation type="submission" date="2019-02" db="EMBL/GenBank/DDBJ databases">
        <title>Deep-cultivation of Planctomycetes and their phenomic and genomic characterization uncovers novel biology.</title>
        <authorList>
            <person name="Wiegand S."/>
            <person name="Jogler M."/>
            <person name="Boedeker C."/>
            <person name="Pinto D."/>
            <person name="Vollmers J."/>
            <person name="Rivas-Marin E."/>
            <person name="Kohn T."/>
            <person name="Peeters S.H."/>
            <person name="Heuer A."/>
            <person name="Rast P."/>
            <person name="Oberbeckmann S."/>
            <person name="Bunk B."/>
            <person name="Jeske O."/>
            <person name="Meyerdierks A."/>
            <person name="Storesund J.E."/>
            <person name="Kallscheuer N."/>
            <person name="Luecker S."/>
            <person name="Lage O.M."/>
            <person name="Pohl T."/>
            <person name="Merkel B.J."/>
            <person name="Hornburger P."/>
            <person name="Mueller R.-W."/>
            <person name="Bruemmer F."/>
            <person name="Labrenz M."/>
            <person name="Spormann A.M."/>
            <person name="Op den Camp H."/>
            <person name="Overmann J."/>
            <person name="Amann R."/>
            <person name="Jetten M.S.M."/>
            <person name="Mascher T."/>
            <person name="Medema M.H."/>
            <person name="Devos D.P."/>
            <person name="Kaster A.-K."/>
            <person name="Ovreas L."/>
            <person name="Rohde M."/>
            <person name="Galperin M.Y."/>
            <person name="Jogler C."/>
        </authorList>
    </citation>
    <scope>NUCLEOTIDE SEQUENCE [LARGE SCALE GENOMIC DNA]</scope>
    <source>
        <strain evidence="4 5">Poly30</strain>
    </source>
</reference>
<dbReference type="SUPFAM" id="SSF53448">
    <property type="entry name" value="Nucleotide-diphospho-sugar transferases"/>
    <property type="match status" value="1"/>
</dbReference>
<dbReference type="EMBL" id="CP036434">
    <property type="protein sequence ID" value="QDV06183.1"/>
    <property type="molecule type" value="Genomic_DNA"/>
</dbReference>
<gene>
    <name evidence="4" type="primary">kfoC_2</name>
    <name evidence="4" type="ORF">Poly30_16880</name>
</gene>
<evidence type="ECO:0000313" key="4">
    <source>
        <dbReference type="EMBL" id="QDV06183.1"/>
    </source>
</evidence>
<evidence type="ECO:0000259" key="2">
    <source>
        <dbReference type="Pfam" id="PF00535"/>
    </source>
</evidence>
<dbReference type="OrthoDB" id="9784574at2"/>
<evidence type="ECO:0000259" key="3">
    <source>
        <dbReference type="Pfam" id="PF02709"/>
    </source>
</evidence>
<dbReference type="InterPro" id="IPR027791">
    <property type="entry name" value="Galactosyl_T_C"/>
</dbReference>
<evidence type="ECO:0000313" key="5">
    <source>
        <dbReference type="Proteomes" id="UP000320390"/>
    </source>
</evidence>
<sequence>MPPSITASVIIATYNQPRELELALVALLRQSRPPLEVIVGDDGSRVETRNLVQRYAADLPFPLHHVWQEDVGYRKARVMNECARRAQGEQLIFLDGDSFPHPEWVADHLASADGRHVLCGRRVKLGPELSPAVTTDQIMRGSFDSFLTPTLMRSSLAGDTRRLGLGVRLPRPIARLLHPRPRKLMGVNFSLPKSAFVAVNGYNEDWNVYGHEDRDLELRLIRAGIPRKALLNRGIVFHLHHTEREKSEETLRLIREAEESTDVRCARGYDLDVAFDPHG</sequence>
<dbReference type="Pfam" id="PF02709">
    <property type="entry name" value="Glyco_transf_7C"/>
    <property type="match status" value="1"/>
</dbReference>
<name>A0A518EQ12_9BACT</name>
<dbReference type="AlphaFoldDB" id="A0A518EQ12"/>
<dbReference type="RefSeq" id="WP_145196143.1">
    <property type="nucleotide sequence ID" value="NZ_CP036434.1"/>
</dbReference>
<proteinExistence type="predicted"/>
<dbReference type="PANTHER" id="PTHR43685:SF3">
    <property type="entry name" value="SLR2126 PROTEIN"/>
    <property type="match status" value="1"/>
</dbReference>
<dbReference type="InterPro" id="IPR001173">
    <property type="entry name" value="Glyco_trans_2-like"/>
</dbReference>
<dbReference type="InterPro" id="IPR050834">
    <property type="entry name" value="Glycosyltransf_2"/>
</dbReference>
<keyword evidence="5" id="KW-1185">Reference proteome</keyword>
<accession>A0A518EQ12</accession>
<dbReference type="PANTHER" id="PTHR43685">
    <property type="entry name" value="GLYCOSYLTRANSFERASE"/>
    <property type="match status" value="1"/>
</dbReference>
<keyword evidence="1" id="KW-0808">Transferase</keyword>
<evidence type="ECO:0000256" key="1">
    <source>
        <dbReference type="ARBA" id="ARBA00022679"/>
    </source>
</evidence>
<feature type="domain" description="Galactosyltransferase C-terminal" evidence="3">
    <location>
        <begin position="182"/>
        <end position="241"/>
    </location>
</feature>
<organism evidence="4 5">
    <name type="scientific">Saltatorellus ferox</name>
    <dbReference type="NCBI Taxonomy" id="2528018"/>
    <lineage>
        <taxon>Bacteria</taxon>
        <taxon>Pseudomonadati</taxon>
        <taxon>Planctomycetota</taxon>
        <taxon>Planctomycetia</taxon>
        <taxon>Planctomycetia incertae sedis</taxon>
        <taxon>Saltatorellus</taxon>
    </lineage>
</organism>
<dbReference type="Gene3D" id="3.90.550.10">
    <property type="entry name" value="Spore Coat Polysaccharide Biosynthesis Protein SpsA, Chain A"/>
    <property type="match status" value="1"/>
</dbReference>
<dbReference type="Proteomes" id="UP000320390">
    <property type="component" value="Chromosome"/>
</dbReference>
<dbReference type="InterPro" id="IPR029044">
    <property type="entry name" value="Nucleotide-diphossugar_trans"/>
</dbReference>